<comment type="caution">
    <text evidence="2">The sequence shown here is derived from an EMBL/GenBank/DDBJ whole genome shotgun (WGS) entry which is preliminary data.</text>
</comment>
<reference evidence="2" key="1">
    <citation type="submission" date="2020-06" db="EMBL/GenBank/DDBJ databases">
        <authorList>
            <person name="Li T."/>
            <person name="Hu X."/>
            <person name="Zhang T."/>
            <person name="Song X."/>
            <person name="Zhang H."/>
            <person name="Dai N."/>
            <person name="Sheng W."/>
            <person name="Hou X."/>
            <person name="Wei L."/>
        </authorList>
    </citation>
    <scope>NUCLEOTIDE SEQUENCE</scope>
    <source>
        <strain evidence="2">3651</strain>
        <tissue evidence="2">Leaf</tissue>
    </source>
</reference>
<reference evidence="2" key="2">
    <citation type="journal article" date="2024" name="Plant">
        <title>Genomic evolution and insights into agronomic trait innovations of Sesamum species.</title>
        <authorList>
            <person name="Miao H."/>
            <person name="Wang L."/>
            <person name="Qu L."/>
            <person name="Liu H."/>
            <person name="Sun Y."/>
            <person name="Le M."/>
            <person name="Wang Q."/>
            <person name="Wei S."/>
            <person name="Zheng Y."/>
            <person name="Lin W."/>
            <person name="Duan Y."/>
            <person name="Cao H."/>
            <person name="Xiong S."/>
            <person name="Wang X."/>
            <person name="Wei L."/>
            <person name="Li C."/>
            <person name="Ma Q."/>
            <person name="Ju M."/>
            <person name="Zhao R."/>
            <person name="Li G."/>
            <person name="Mu C."/>
            <person name="Tian Q."/>
            <person name="Mei H."/>
            <person name="Zhang T."/>
            <person name="Gao T."/>
            <person name="Zhang H."/>
        </authorList>
    </citation>
    <scope>NUCLEOTIDE SEQUENCE</scope>
    <source>
        <strain evidence="2">3651</strain>
    </source>
</reference>
<feature type="region of interest" description="Disordered" evidence="1">
    <location>
        <begin position="21"/>
        <end position="64"/>
    </location>
</feature>
<protein>
    <submittedName>
        <fullName evidence="2">Uncharacterized protein</fullName>
    </submittedName>
</protein>
<accession>A0AAE1XTS6</accession>
<proteinExistence type="predicted"/>
<dbReference type="AlphaFoldDB" id="A0AAE1XTS6"/>
<evidence type="ECO:0000256" key="1">
    <source>
        <dbReference type="SAM" id="MobiDB-lite"/>
    </source>
</evidence>
<dbReference type="Proteomes" id="UP001293254">
    <property type="component" value="Unassembled WGS sequence"/>
</dbReference>
<organism evidence="2 3">
    <name type="scientific">Sesamum alatum</name>
    <dbReference type="NCBI Taxonomy" id="300844"/>
    <lineage>
        <taxon>Eukaryota</taxon>
        <taxon>Viridiplantae</taxon>
        <taxon>Streptophyta</taxon>
        <taxon>Embryophyta</taxon>
        <taxon>Tracheophyta</taxon>
        <taxon>Spermatophyta</taxon>
        <taxon>Magnoliopsida</taxon>
        <taxon>eudicotyledons</taxon>
        <taxon>Gunneridae</taxon>
        <taxon>Pentapetalae</taxon>
        <taxon>asterids</taxon>
        <taxon>lamiids</taxon>
        <taxon>Lamiales</taxon>
        <taxon>Pedaliaceae</taxon>
        <taxon>Sesamum</taxon>
    </lineage>
</organism>
<evidence type="ECO:0000313" key="2">
    <source>
        <dbReference type="EMBL" id="KAK4417945.1"/>
    </source>
</evidence>
<feature type="compositionally biased region" description="Pro residues" evidence="1">
    <location>
        <begin position="21"/>
        <end position="35"/>
    </location>
</feature>
<keyword evidence="3" id="KW-1185">Reference proteome</keyword>
<evidence type="ECO:0000313" key="3">
    <source>
        <dbReference type="Proteomes" id="UP001293254"/>
    </source>
</evidence>
<dbReference type="EMBL" id="JACGWO010000009">
    <property type="protein sequence ID" value="KAK4417945.1"/>
    <property type="molecule type" value="Genomic_DNA"/>
</dbReference>
<feature type="compositionally biased region" description="Polar residues" evidence="1">
    <location>
        <begin position="52"/>
        <end position="62"/>
    </location>
</feature>
<sequence>MAAIDEVQRQISLAFLSTATPSPPPLLPPAPPLLVVPPHKPKTNPQPHKLQPQLSPQLSNPTEAADHLSIPIPTFSNETHPFQHKLHQYHNSNPFFSSPSVQFPNNTTSKINVVFSPIVAAVTPEAAFPLGPPKLQFRCRCVHPIAPASLLEPFFDAPSTTSIVAPPVPEDTMPLLLPRRFLVHTPPLTQLQIYALRPSPVLADELAPRTSPRFYEISQLPLFPHRFSLPETKWFLGTRGFFTPKLPLGVYVALPLFIPLNALDGPNNPIGLSDQVLVPGESQLESATIWESLSAFCCRNLARSNCPAAYFLFPGLEFVEENNELREPLGLFAETLWAKRILPKLQLISWFSGK</sequence>
<gene>
    <name evidence="2" type="ORF">Salat_2207200</name>
</gene>
<name>A0AAE1XTS6_9LAMI</name>